<protein>
    <submittedName>
        <fullName evidence="4">Uncharacterized protein</fullName>
    </submittedName>
</protein>
<reference evidence="4" key="1">
    <citation type="submission" date="2023-02" db="EMBL/GenBank/DDBJ databases">
        <title>Identification and recombinant expression of a fungal hydrolase from Papiliotrema laurentii that hydrolyzes apple cutin and clears colloidal polyester polyurethane.</title>
        <authorList>
            <consortium name="DOE Joint Genome Institute"/>
            <person name="Roman V.A."/>
            <person name="Bojanowski C."/>
            <person name="Crable B.R."/>
            <person name="Wagner D.N."/>
            <person name="Hung C.S."/>
            <person name="Nadeau L.J."/>
            <person name="Schratz L."/>
            <person name="Haridas S."/>
            <person name="Pangilinan J."/>
            <person name="Lipzen A."/>
            <person name="Na H."/>
            <person name="Yan M."/>
            <person name="Ng V."/>
            <person name="Grigoriev I.V."/>
            <person name="Spatafora J.W."/>
            <person name="Barlow D."/>
            <person name="Biffinger J."/>
            <person name="Kelley-Loughnane N."/>
            <person name="Varaljay V.A."/>
            <person name="Crookes-Goodson W.J."/>
        </authorList>
    </citation>
    <scope>NUCLEOTIDE SEQUENCE</scope>
    <source>
        <strain evidence="4">5307AH</strain>
    </source>
</reference>
<feature type="transmembrane region" description="Helical" evidence="1">
    <location>
        <begin position="112"/>
        <end position="134"/>
    </location>
</feature>
<keyword evidence="1" id="KW-0812">Transmembrane</keyword>
<dbReference type="Proteomes" id="UP001182556">
    <property type="component" value="Unassembled WGS sequence"/>
</dbReference>
<dbReference type="InterPro" id="IPR020845">
    <property type="entry name" value="AMP-binding_CS"/>
</dbReference>
<dbReference type="Pfam" id="PF00501">
    <property type="entry name" value="AMP-binding"/>
    <property type="match status" value="1"/>
</dbReference>
<dbReference type="PANTHER" id="PTHR24096">
    <property type="entry name" value="LONG-CHAIN-FATTY-ACID--COA LIGASE"/>
    <property type="match status" value="1"/>
</dbReference>
<dbReference type="Gene3D" id="3.40.50.12780">
    <property type="entry name" value="N-terminal domain of ligase-like"/>
    <property type="match status" value="1"/>
</dbReference>
<sequence>MAGSKRKLSVQECDAILTAKGSVLEMEELNIHGRTVRTWKRCPATFPSFFLDSLAKYSSRTFLSSPTDGGRDRERVTFAEVLEKSLTLAAWMRTRGLGKGSRIGIGGMNCTGWIVVFVATHLIGGITVAINAWLPVPSILHCLRTVRPDLVFVDEERADLLASVRDELARDGVGEVISWDSPVFNPTATLDQIEEVRAGRGVEGLSPESDAVIFFSSGTSGPPKAVLSTQRMALTNLWSGLVAPSRAALRAGVTVPPLPRATDPQKTVLLSVPLFHVTGCLSWLMRAFFGGSKMVLMPRWNTRDAIALIEEEGVTVIGGVPAVVASILQSPDLPKYRSFETVFYGGAPPSKELAREVKGRWPKAGLVQGYGLTETNAYVCSIAGQDYVERPASTGPPVPICDTKIVHPTTRVELPQGQIGVLLVRGPQVMKLYVNDPAATAKAIDREGWLDTGDIACIDADGFIYIKDRLKDIIIRGGENITSADVENALYAHPAVSEAIAMGVPDKLLGEKVGVIVALREGAQADEMELIDSVKNKLARHAVPVIIMIQHEPLARNVNGKVVKKDMKPALVAEWEKRGRMDAGKIRSRL</sequence>
<dbReference type="InterPro" id="IPR042099">
    <property type="entry name" value="ANL_N_sf"/>
</dbReference>
<proteinExistence type="predicted"/>
<name>A0AAD9CYB1_PAPLA</name>
<dbReference type="InterPro" id="IPR000873">
    <property type="entry name" value="AMP-dep_synth/lig_dom"/>
</dbReference>
<dbReference type="Gene3D" id="3.30.300.30">
    <property type="match status" value="1"/>
</dbReference>
<dbReference type="AlphaFoldDB" id="A0AAD9CYB1"/>
<dbReference type="InterPro" id="IPR045851">
    <property type="entry name" value="AMP-bd_C_sf"/>
</dbReference>
<keyword evidence="1" id="KW-0472">Membrane</keyword>
<evidence type="ECO:0000259" key="2">
    <source>
        <dbReference type="Pfam" id="PF00501"/>
    </source>
</evidence>
<evidence type="ECO:0000313" key="4">
    <source>
        <dbReference type="EMBL" id="KAK1923795.1"/>
    </source>
</evidence>
<dbReference type="InterPro" id="IPR025110">
    <property type="entry name" value="AMP-bd_C"/>
</dbReference>
<dbReference type="PROSITE" id="PS00455">
    <property type="entry name" value="AMP_BINDING"/>
    <property type="match status" value="1"/>
</dbReference>
<accession>A0AAD9CYB1</accession>
<dbReference type="SUPFAM" id="SSF56801">
    <property type="entry name" value="Acetyl-CoA synthetase-like"/>
    <property type="match status" value="1"/>
</dbReference>
<keyword evidence="5" id="KW-1185">Reference proteome</keyword>
<evidence type="ECO:0000256" key="1">
    <source>
        <dbReference type="SAM" id="Phobius"/>
    </source>
</evidence>
<keyword evidence="1" id="KW-1133">Transmembrane helix</keyword>
<evidence type="ECO:0000259" key="3">
    <source>
        <dbReference type="Pfam" id="PF13193"/>
    </source>
</evidence>
<dbReference type="GO" id="GO:0019748">
    <property type="term" value="P:secondary metabolic process"/>
    <property type="evidence" value="ECO:0007669"/>
    <property type="project" value="TreeGrafter"/>
</dbReference>
<evidence type="ECO:0000313" key="5">
    <source>
        <dbReference type="Proteomes" id="UP001182556"/>
    </source>
</evidence>
<dbReference type="Pfam" id="PF13193">
    <property type="entry name" value="AMP-binding_C"/>
    <property type="match status" value="1"/>
</dbReference>
<dbReference type="EMBL" id="JAODAN010000006">
    <property type="protein sequence ID" value="KAK1923795.1"/>
    <property type="molecule type" value="Genomic_DNA"/>
</dbReference>
<comment type="caution">
    <text evidence="4">The sequence shown here is derived from an EMBL/GenBank/DDBJ whole genome shotgun (WGS) entry which is preliminary data.</text>
</comment>
<dbReference type="PANTHER" id="PTHR24096:SF393">
    <property type="entry name" value="LIGASE, PUTATIVE-RELATED"/>
    <property type="match status" value="1"/>
</dbReference>
<feature type="domain" description="AMP-dependent synthetase/ligase" evidence="2">
    <location>
        <begin position="54"/>
        <end position="433"/>
    </location>
</feature>
<feature type="domain" description="AMP-binding enzyme C-terminal" evidence="3">
    <location>
        <begin position="486"/>
        <end position="561"/>
    </location>
</feature>
<organism evidence="4 5">
    <name type="scientific">Papiliotrema laurentii</name>
    <name type="common">Cryptococcus laurentii</name>
    <dbReference type="NCBI Taxonomy" id="5418"/>
    <lineage>
        <taxon>Eukaryota</taxon>
        <taxon>Fungi</taxon>
        <taxon>Dikarya</taxon>
        <taxon>Basidiomycota</taxon>
        <taxon>Agaricomycotina</taxon>
        <taxon>Tremellomycetes</taxon>
        <taxon>Tremellales</taxon>
        <taxon>Rhynchogastremaceae</taxon>
        <taxon>Papiliotrema</taxon>
    </lineage>
</organism>
<dbReference type="GO" id="GO:0016405">
    <property type="term" value="F:CoA-ligase activity"/>
    <property type="evidence" value="ECO:0007669"/>
    <property type="project" value="TreeGrafter"/>
</dbReference>
<gene>
    <name evidence="4" type="ORF">DB88DRAFT_492483</name>
</gene>